<feature type="active site" description="Nucleophile" evidence="9">
    <location>
        <position position="33"/>
    </location>
</feature>
<evidence type="ECO:0000256" key="7">
    <source>
        <dbReference type="NCBIfam" id="TIGR01068"/>
    </source>
</evidence>
<dbReference type="GO" id="GO:0005829">
    <property type="term" value="C:cytosol"/>
    <property type="evidence" value="ECO:0007669"/>
    <property type="project" value="TreeGrafter"/>
</dbReference>
<keyword evidence="13" id="KW-1185">Reference proteome</keyword>
<reference evidence="13" key="1">
    <citation type="submission" date="2016-10" db="EMBL/GenBank/DDBJ databases">
        <authorList>
            <person name="Varghese N."/>
            <person name="Submissions S."/>
        </authorList>
    </citation>
    <scope>NUCLEOTIDE SEQUENCE [LARGE SCALE GENOMIC DNA]</scope>
    <source>
        <strain evidence="13">P18</strain>
    </source>
</reference>
<evidence type="ECO:0000256" key="4">
    <source>
        <dbReference type="ARBA" id="ARBA00022982"/>
    </source>
</evidence>
<dbReference type="Proteomes" id="UP000182624">
    <property type="component" value="Unassembled WGS sequence"/>
</dbReference>
<evidence type="ECO:0000313" key="12">
    <source>
        <dbReference type="EMBL" id="SFQ44383.1"/>
    </source>
</evidence>
<feature type="site" description="Contributes to redox potential value" evidence="9">
    <location>
        <position position="31"/>
    </location>
</feature>
<dbReference type="EMBL" id="FOXO01000048">
    <property type="protein sequence ID" value="SFQ44383.1"/>
    <property type="molecule type" value="Genomic_DNA"/>
</dbReference>
<feature type="domain" description="Thioredoxin" evidence="11">
    <location>
        <begin position="1"/>
        <end position="105"/>
    </location>
</feature>
<feature type="site" description="Deprotonates C-terminal active site Cys" evidence="9">
    <location>
        <position position="24"/>
    </location>
</feature>
<dbReference type="Gene3D" id="3.40.30.10">
    <property type="entry name" value="Glutaredoxin"/>
    <property type="match status" value="1"/>
</dbReference>
<dbReference type="InterPro" id="IPR013766">
    <property type="entry name" value="Thioredoxin_domain"/>
</dbReference>
<keyword evidence="6 10" id="KW-0676">Redox-active center</keyword>
<dbReference type="PANTHER" id="PTHR45663:SF11">
    <property type="entry name" value="GEO12009P1"/>
    <property type="match status" value="1"/>
</dbReference>
<evidence type="ECO:0000259" key="11">
    <source>
        <dbReference type="PROSITE" id="PS51352"/>
    </source>
</evidence>
<dbReference type="NCBIfam" id="TIGR01068">
    <property type="entry name" value="thioredoxin"/>
    <property type="match status" value="1"/>
</dbReference>
<dbReference type="PANTHER" id="PTHR45663">
    <property type="entry name" value="GEO12009P1"/>
    <property type="match status" value="1"/>
</dbReference>
<dbReference type="PROSITE" id="PS00194">
    <property type="entry name" value="THIOREDOXIN_1"/>
    <property type="match status" value="1"/>
</dbReference>
<sequence>MEYKFTTANFEEEVIKSDIPVLVDFYADWCGPCKMMMPIVDKMAEKYDGKIKVGKVNSDEENQLAAKYNIMSIPSFLLFKNGELVDTLTGAMPADILASKLDSLL</sequence>
<gene>
    <name evidence="12" type="ORF">SAMN04487928_1487</name>
</gene>
<keyword evidence="4" id="KW-0249">Electron transport</keyword>
<evidence type="ECO:0000256" key="6">
    <source>
        <dbReference type="ARBA" id="ARBA00023284"/>
    </source>
</evidence>
<evidence type="ECO:0000256" key="9">
    <source>
        <dbReference type="PIRSR" id="PIRSR000077-1"/>
    </source>
</evidence>
<evidence type="ECO:0000313" key="13">
    <source>
        <dbReference type="Proteomes" id="UP000182624"/>
    </source>
</evidence>
<accession>A0A1I5YJI3</accession>
<evidence type="ECO:0000256" key="3">
    <source>
        <dbReference type="ARBA" id="ARBA00022448"/>
    </source>
</evidence>
<evidence type="ECO:0000256" key="1">
    <source>
        <dbReference type="ARBA" id="ARBA00008987"/>
    </source>
</evidence>
<evidence type="ECO:0000256" key="2">
    <source>
        <dbReference type="ARBA" id="ARBA00020570"/>
    </source>
</evidence>
<comment type="similarity">
    <text evidence="1 8">Belongs to the thioredoxin family.</text>
</comment>
<evidence type="ECO:0000256" key="8">
    <source>
        <dbReference type="PIRNR" id="PIRNR000077"/>
    </source>
</evidence>
<dbReference type="InterPro" id="IPR036249">
    <property type="entry name" value="Thioredoxin-like_sf"/>
</dbReference>
<dbReference type="Pfam" id="PF00085">
    <property type="entry name" value="Thioredoxin"/>
    <property type="match status" value="1"/>
</dbReference>
<dbReference type="PROSITE" id="PS51352">
    <property type="entry name" value="THIOREDOXIN_2"/>
    <property type="match status" value="1"/>
</dbReference>
<dbReference type="AlphaFoldDB" id="A0A1I5YJI3"/>
<evidence type="ECO:0000256" key="5">
    <source>
        <dbReference type="ARBA" id="ARBA00023157"/>
    </source>
</evidence>
<dbReference type="RefSeq" id="WP_074891961.1">
    <property type="nucleotide sequence ID" value="NZ_FOXO01000048.1"/>
</dbReference>
<feature type="active site" description="Nucleophile" evidence="9">
    <location>
        <position position="30"/>
    </location>
</feature>
<proteinExistence type="inferred from homology"/>
<dbReference type="InterPro" id="IPR005746">
    <property type="entry name" value="Thioredoxin"/>
</dbReference>
<dbReference type="InterPro" id="IPR017937">
    <property type="entry name" value="Thioredoxin_CS"/>
</dbReference>
<dbReference type="FunFam" id="3.40.30.10:FF:000001">
    <property type="entry name" value="Thioredoxin"/>
    <property type="match status" value="1"/>
</dbReference>
<keyword evidence="5 10" id="KW-1015">Disulfide bond</keyword>
<feature type="disulfide bond" description="Redox-active" evidence="10">
    <location>
        <begin position="30"/>
        <end position="33"/>
    </location>
</feature>
<dbReference type="CDD" id="cd02947">
    <property type="entry name" value="TRX_family"/>
    <property type="match status" value="1"/>
</dbReference>
<dbReference type="GO" id="GO:0015035">
    <property type="term" value="F:protein-disulfide reductase activity"/>
    <property type="evidence" value="ECO:0007669"/>
    <property type="project" value="UniProtKB-UniRule"/>
</dbReference>
<organism evidence="12 13">
    <name type="scientific">Butyrivibrio proteoclasticus</name>
    <dbReference type="NCBI Taxonomy" id="43305"/>
    <lineage>
        <taxon>Bacteria</taxon>
        <taxon>Bacillati</taxon>
        <taxon>Bacillota</taxon>
        <taxon>Clostridia</taxon>
        <taxon>Lachnospirales</taxon>
        <taxon>Lachnospiraceae</taxon>
        <taxon>Butyrivibrio</taxon>
    </lineage>
</organism>
<feature type="site" description="Contributes to redox potential value" evidence="9">
    <location>
        <position position="32"/>
    </location>
</feature>
<name>A0A1I5YJI3_9FIRM</name>
<dbReference type="OrthoDB" id="9790390at2"/>
<dbReference type="SUPFAM" id="SSF52833">
    <property type="entry name" value="Thioredoxin-like"/>
    <property type="match status" value="1"/>
</dbReference>
<evidence type="ECO:0000256" key="10">
    <source>
        <dbReference type="PIRSR" id="PIRSR000077-4"/>
    </source>
</evidence>
<dbReference type="PIRSF" id="PIRSF000077">
    <property type="entry name" value="Thioredoxin"/>
    <property type="match status" value="1"/>
</dbReference>
<dbReference type="GO" id="GO:0045454">
    <property type="term" value="P:cell redox homeostasis"/>
    <property type="evidence" value="ECO:0007669"/>
    <property type="project" value="TreeGrafter"/>
</dbReference>
<keyword evidence="3" id="KW-0813">Transport</keyword>
<dbReference type="PRINTS" id="PR00421">
    <property type="entry name" value="THIOREDOXIN"/>
</dbReference>
<protein>
    <recommendedName>
        <fullName evidence="2 7">Thioredoxin</fullName>
    </recommendedName>
</protein>